<keyword evidence="3" id="KW-1185">Reference proteome</keyword>
<dbReference type="Proteomes" id="UP001559025">
    <property type="component" value="Unassembled WGS sequence"/>
</dbReference>
<dbReference type="RefSeq" id="WP_368803640.1">
    <property type="nucleotide sequence ID" value="NZ_JAZHFV010000004.1"/>
</dbReference>
<feature type="compositionally biased region" description="Polar residues" evidence="1">
    <location>
        <begin position="1"/>
        <end position="12"/>
    </location>
</feature>
<proteinExistence type="predicted"/>
<accession>A0ABV3WVC9</accession>
<feature type="non-terminal residue" evidence="2">
    <location>
        <position position="1"/>
    </location>
</feature>
<feature type="region of interest" description="Disordered" evidence="1">
    <location>
        <begin position="1"/>
        <end position="27"/>
    </location>
</feature>
<organism evidence="2 3">
    <name type="scientific">Neoaquamicrobium sediminum</name>
    <dbReference type="NCBI Taxonomy" id="1849104"/>
    <lineage>
        <taxon>Bacteria</taxon>
        <taxon>Pseudomonadati</taxon>
        <taxon>Pseudomonadota</taxon>
        <taxon>Alphaproteobacteria</taxon>
        <taxon>Hyphomicrobiales</taxon>
        <taxon>Phyllobacteriaceae</taxon>
        <taxon>Neoaquamicrobium</taxon>
    </lineage>
</organism>
<protein>
    <submittedName>
        <fullName evidence="2">Uncharacterized protein</fullName>
    </submittedName>
</protein>
<evidence type="ECO:0000313" key="3">
    <source>
        <dbReference type="Proteomes" id="UP001559025"/>
    </source>
</evidence>
<evidence type="ECO:0000313" key="2">
    <source>
        <dbReference type="EMBL" id="MEX4008646.1"/>
    </source>
</evidence>
<evidence type="ECO:0000256" key="1">
    <source>
        <dbReference type="SAM" id="MobiDB-lite"/>
    </source>
</evidence>
<dbReference type="EMBL" id="JAZHFV010000004">
    <property type="protein sequence ID" value="MEX4008646.1"/>
    <property type="molecule type" value="Genomic_DNA"/>
</dbReference>
<reference evidence="2 3" key="1">
    <citation type="submission" date="2024-01" db="EMBL/GenBank/DDBJ databases">
        <title>New evidence supports the origin of RcGTA from prophage.</title>
        <authorList>
            <person name="Xu Y."/>
            <person name="Liu B."/>
            <person name="Chen F."/>
        </authorList>
    </citation>
    <scope>NUCLEOTIDE SEQUENCE [LARGE SCALE GENOMIC DNA]</scope>
    <source>
        <strain evidence="2 3">CBW1107-2</strain>
    </source>
</reference>
<sequence>RRKPRNATTPCWKNQPWPRDSKETASGKPGAVHFLEISLGWTDVSWINMAQPSKHGLKKPGERLLAIFPKKRMNHASEFYVVSG</sequence>
<comment type="caution">
    <text evidence="2">The sequence shown here is derived from an EMBL/GenBank/DDBJ whole genome shotgun (WGS) entry which is preliminary data.</text>
</comment>
<name>A0ABV3WVC9_9HYPH</name>
<gene>
    <name evidence="2" type="ORF">V1479_15135</name>
</gene>